<sequence>MTAPPDWATITTLFDTARCDLYPGQMIKANQSSLLDLMGAIEIMDPRTDSYLLHQQSPVSSNLPSFDPTQDIRPRELIWVLDELLGLEALITLQMKFLDGFPLASTVLECQYLRPNALSELASTAAASPSIWPSILLEMLLSVVQCTQMIWQELCKAQVYEHEDVHLGLGGLDFESLSQAGSSSFLARTGDGKTGTTIDDVVHRLDASLAGLQQLDSCDPTLCNAIAARLQLRIHLMCAYATLATPSQVSPHNARRHLECVAHFLPLAQHWDMNSRSISFQPHARLLAIFSSQSAPLPTPHPPHCTAQLGSNEAWGQLRCLITHLLGSVQTWQRFLSEGSWHDLAGWSHLGRGQQVLGQPYARSVQQSILWSDGACMGSLTPLSLASSFLFAMVGLDPPIWQQLLDLRTREESWDGPARRILGWAHQLGLTLIRTLQIAAQNPSRQRRLLIKEFSAWPILIAKALQALLEGQDLALLTSVDCRQTGWVVSGLATLLENQLGGLLQVLQQTSAHMPQENWGLKLLLHAQQAHKLGQDMFLMGKTSGPLHPCGGGLTESDIFGSAFLPRCEVLQTRHKETCLQLRFGQRFGWVQGHLTECDEPLDEFCSYAAYNGDLRISAKQS</sequence>
<accession>A0A238F7P2</accession>
<dbReference type="OrthoDB" id="269405at2759"/>
<evidence type="ECO:0000259" key="1">
    <source>
        <dbReference type="Pfam" id="PF04112"/>
    </source>
</evidence>
<organism evidence="2 3">
    <name type="scientific">Microbotryum intermedium</name>
    <dbReference type="NCBI Taxonomy" id="269621"/>
    <lineage>
        <taxon>Eukaryota</taxon>
        <taxon>Fungi</taxon>
        <taxon>Dikarya</taxon>
        <taxon>Basidiomycota</taxon>
        <taxon>Pucciniomycotina</taxon>
        <taxon>Microbotryomycetes</taxon>
        <taxon>Microbotryales</taxon>
        <taxon>Microbotryaceae</taxon>
        <taxon>Microbotryum</taxon>
    </lineage>
</organism>
<dbReference type="PANTHER" id="PTHR21373:SF0">
    <property type="entry name" value="N-ALPHA-ACETYLTRANSFERASE 35, NATC AUXILIARY SUBUNIT"/>
    <property type="match status" value="1"/>
</dbReference>
<dbReference type="Proteomes" id="UP000198372">
    <property type="component" value="Unassembled WGS sequence"/>
</dbReference>
<dbReference type="GO" id="GO:0031417">
    <property type="term" value="C:NatC complex"/>
    <property type="evidence" value="ECO:0007669"/>
    <property type="project" value="InterPro"/>
</dbReference>
<evidence type="ECO:0000313" key="3">
    <source>
        <dbReference type="Proteomes" id="UP000198372"/>
    </source>
</evidence>
<dbReference type="EMBL" id="FMSP01000001">
    <property type="protein sequence ID" value="SCV67106.1"/>
    <property type="molecule type" value="Genomic_DNA"/>
</dbReference>
<dbReference type="PANTHER" id="PTHR21373">
    <property type="entry name" value="GLUCOSE REPRESSIBLE PROTEIN MAK10"/>
    <property type="match status" value="1"/>
</dbReference>
<dbReference type="AlphaFoldDB" id="A0A238F7P2"/>
<gene>
    <name evidence="2" type="ORF">BQ2448_5752</name>
</gene>
<dbReference type="InterPro" id="IPR057983">
    <property type="entry name" value="NAA35-like_N"/>
</dbReference>
<name>A0A238F7P2_9BASI</name>
<feature type="domain" description="NAA35-like N-terminal" evidence="1">
    <location>
        <begin position="23"/>
        <end position="174"/>
    </location>
</feature>
<dbReference type="InterPro" id="IPR007244">
    <property type="entry name" value="Naa35_N"/>
</dbReference>
<dbReference type="Pfam" id="PF04112">
    <property type="entry name" value="Mak10"/>
    <property type="match status" value="1"/>
</dbReference>
<protein>
    <submittedName>
        <fullName evidence="2">BQ2448_5752 protein</fullName>
    </submittedName>
</protein>
<reference evidence="3" key="1">
    <citation type="submission" date="2016-09" db="EMBL/GenBank/DDBJ databases">
        <authorList>
            <person name="Jeantristanb JTB J.-T."/>
            <person name="Ricardo R."/>
        </authorList>
    </citation>
    <scope>NUCLEOTIDE SEQUENCE [LARGE SCALE GENOMIC DNA]</scope>
</reference>
<evidence type="ECO:0000313" key="2">
    <source>
        <dbReference type="EMBL" id="SCV67106.1"/>
    </source>
</evidence>
<dbReference type="STRING" id="269621.A0A238F7P2"/>
<proteinExistence type="predicted"/>
<keyword evidence="3" id="KW-1185">Reference proteome</keyword>